<dbReference type="KEGG" id="osu:NT6N_09570"/>
<keyword evidence="2" id="KW-0964">Secreted</keyword>
<dbReference type="GO" id="GO:0005576">
    <property type="term" value="C:extracellular region"/>
    <property type="evidence" value="ECO:0007669"/>
    <property type="project" value="UniProtKB-SubCell"/>
</dbReference>
<evidence type="ECO:0000256" key="8">
    <source>
        <dbReference type="SAM" id="MobiDB-lite"/>
    </source>
</evidence>
<evidence type="ECO:0000256" key="7">
    <source>
        <dbReference type="ARBA" id="ARBA00023326"/>
    </source>
</evidence>
<evidence type="ECO:0000256" key="6">
    <source>
        <dbReference type="ARBA" id="ARBA00023295"/>
    </source>
</evidence>
<proteinExistence type="predicted"/>
<evidence type="ECO:0000256" key="5">
    <source>
        <dbReference type="ARBA" id="ARBA00023277"/>
    </source>
</evidence>
<evidence type="ECO:0000313" key="10">
    <source>
        <dbReference type="EMBL" id="BDS05917.1"/>
    </source>
</evidence>
<dbReference type="AlphaFoldDB" id="A0AAT9FJ09"/>
<keyword evidence="4" id="KW-0378">Hydrolase</keyword>
<feature type="compositionally biased region" description="Polar residues" evidence="8">
    <location>
        <begin position="1"/>
        <end position="10"/>
    </location>
</feature>
<keyword evidence="5" id="KW-0119">Carbohydrate metabolism</keyword>
<organism evidence="10">
    <name type="scientific">Oceaniferula spumae</name>
    <dbReference type="NCBI Taxonomy" id="2979115"/>
    <lineage>
        <taxon>Bacteria</taxon>
        <taxon>Pseudomonadati</taxon>
        <taxon>Verrucomicrobiota</taxon>
        <taxon>Verrucomicrobiia</taxon>
        <taxon>Verrucomicrobiales</taxon>
        <taxon>Verrucomicrobiaceae</taxon>
        <taxon>Oceaniferula</taxon>
    </lineage>
</organism>
<keyword evidence="7" id="KW-0624">Polysaccharide degradation</keyword>
<keyword evidence="9" id="KW-0472">Membrane</keyword>
<protein>
    <recommendedName>
        <fullName evidence="11">Chitosanase of glycosyl hydrolase group 75</fullName>
    </recommendedName>
</protein>
<keyword evidence="6" id="KW-0326">Glycosidase</keyword>
<evidence type="ECO:0000256" key="2">
    <source>
        <dbReference type="ARBA" id="ARBA00022525"/>
    </source>
</evidence>
<evidence type="ECO:0000256" key="4">
    <source>
        <dbReference type="ARBA" id="ARBA00022801"/>
    </source>
</evidence>
<gene>
    <name evidence="10" type="ORF">NT6N_09570</name>
</gene>
<sequence length="481" mass="53488">MATHPQNSQNHDPHEIEGVKNRRSKAASFPWIRVSFFILVCGLVIMAQGPLPGKIWRKINALRKEQTVEKPITKPAPPAKPPEAVVPPKVTPPVTPPKVIVPADHTATSGGDIRKMSKGFKLETKVTLEKGKAASQERLKDDSYTASYELKIRLPEATRTLADLKRVNSKLDAILPGLKDMLPNAKVSPFYYQLYENKTSRLKKNATRLDELMTRHNFYDCETMLNIKHATTGRRVLLVQAEMDVVSDGSDGDRLPTMPDNIVNSTHYQPMTSYGWRKTGSTPNPLIAGWKNRIKVAEAELALRTTKPERKSWLRMRVAKIKREIQDMEARSYLIADYDPFIVMPINMLTTRGDKYAARVGDYAVVIHEGKIYPVIVGDAGPSFKVGEASLRMAKQLNSRASPYSRPVSDLTVTYVVFPGTADKFQAPDYARWRERCSSLLTEIGGLGAGVTLHTWENTLPVIEPATTPEAGDSAGTTTSP</sequence>
<evidence type="ECO:0008006" key="11">
    <source>
        <dbReference type="Google" id="ProtNLM"/>
    </source>
</evidence>
<feature type="region of interest" description="Disordered" evidence="8">
    <location>
        <begin position="1"/>
        <end position="21"/>
    </location>
</feature>
<keyword evidence="3" id="KW-0732">Signal</keyword>
<evidence type="ECO:0000256" key="1">
    <source>
        <dbReference type="ARBA" id="ARBA00004613"/>
    </source>
</evidence>
<dbReference type="InterPro" id="IPR009939">
    <property type="entry name" value="Chitosanase_fungal"/>
</dbReference>
<dbReference type="Pfam" id="PF07335">
    <property type="entry name" value="Glyco_hydro_75"/>
    <property type="match status" value="1"/>
</dbReference>
<reference evidence="10" key="1">
    <citation type="submission" date="2024-07" db="EMBL/GenBank/DDBJ databases">
        <title>Complete genome sequence of Verrucomicrobiaceae bacterium NT6N.</title>
        <authorList>
            <person name="Huang C."/>
            <person name="Takami H."/>
            <person name="Hamasaki K."/>
        </authorList>
    </citation>
    <scope>NUCLEOTIDE SEQUENCE</scope>
    <source>
        <strain evidence="10">NT6N</strain>
    </source>
</reference>
<dbReference type="GO" id="GO:0000272">
    <property type="term" value="P:polysaccharide catabolic process"/>
    <property type="evidence" value="ECO:0007669"/>
    <property type="project" value="UniProtKB-KW"/>
</dbReference>
<dbReference type="GO" id="GO:0016977">
    <property type="term" value="F:chitosanase activity"/>
    <property type="evidence" value="ECO:0007669"/>
    <property type="project" value="InterPro"/>
</dbReference>
<feature type="transmembrane region" description="Helical" evidence="9">
    <location>
        <begin position="30"/>
        <end position="51"/>
    </location>
</feature>
<comment type="subcellular location">
    <subcellularLocation>
        <location evidence="1">Secreted</location>
    </subcellularLocation>
</comment>
<keyword evidence="9" id="KW-0812">Transmembrane</keyword>
<accession>A0AAT9FJ09</accession>
<feature type="compositionally biased region" description="Basic and acidic residues" evidence="8">
    <location>
        <begin position="11"/>
        <end position="20"/>
    </location>
</feature>
<dbReference type="EMBL" id="AP026866">
    <property type="protein sequence ID" value="BDS05917.1"/>
    <property type="molecule type" value="Genomic_DNA"/>
</dbReference>
<name>A0AAT9FJ09_9BACT</name>
<evidence type="ECO:0000256" key="9">
    <source>
        <dbReference type="SAM" id="Phobius"/>
    </source>
</evidence>
<evidence type="ECO:0000256" key="3">
    <source>
        <dbReference type="ARBA" id="ARBA00022729"/>
    </source>
</evidence>
<keyword evidence="9" id="KW-1133">Transmembrane helix</keyword>